<dbReference type="AlphaFoldDB" id="G0NUC1"/>
<dbReference type="InParanoid" id="G0NUC1"/>
<dbReference type="EMBL" id="GL379949">
    <property type="protein sequence ID" value="EGT37747.1"/>
    <property type="molecule type" value="Genomic_DNA"/>
</dbReference>
<protein>
    <submittedName>
        <fullName evidence="1">Uncharacterized protein</fullName>
    </submittedName>
</protein>
<name>G0NUC1_CAEBE</name>
<reference evidence="2" key="1">
    <citation type="submission" date="2011-07" db="EMBL/GenBank/DDBJ databases">
        <authorList>
            <consortium name="Caenorhabditis brenneri Sequencing and Analysis Consortium"/>
            <person name="Wilson R.K."/>
        </authorList>
    </citation>
    <scope>NUCLEOTIDE SEQUENCE [LARGE SCALE GENOMIC DNA]</scope>
    <source>
        <strain evidence="2">PB2801</strain>
    </source>
</reference>
<proteinExistence type="predicted"/>
<sequence length="118" mass="14247">MDGEVQYVNQQLHSFTHQSDQLVQEVECVRYQLLQLGDRSEDYQKLREENGRHGHLEDINCISWNMRRCRKNSMKCQLNFAVLKCSMLWSRKRTMEQTEDYQKLREENACLVRESWST</sequence>
<dbReference type="HOGENOM" id="CLU_2075208_0_0_1"/>
<evidence type="ECO:0000313" key="2">
    <source>
        <dbReference type="Proteomes" id="UP000008068"/>
    </source>
</evidence>
<dbReference type="Proteomes" id="UP000008068">
    <property type="component" value="Unassembled WGS sequence"/>
</dbReference>
<accession>G0NUC1</accession>
<evidence type="ECO:0000313" key="1">
    <source>
        <dbReference type="EMBL" id="EGT37747.1"/>
    </source>
</evidence>
<gene>
    <name evidence="1" type="ORF">CAEBREN_15019</name>
</gene>
<keyword evidence="2" id="KW-1185">Reference proteome</keyword>
<organism evidence="2">
    <name type="scientific">Caenorhabditis brenneri</name>
    <name type="common">Nematode worm</name>
    <dbReference type="NCBI Taxonomy" id="135651"/>
    <lineage>
        <taxon>Eukaryota</taxon>
        <taxon>Metazoa</taxon>
        <taxon>Ecdysozoa</taxon>
        <taxon>Nematoda</taxon>
        <taxon>Chromadorea</taxon>
        <taxon>Rhabditida</taxon>
        <taxon>Rhabditina</taxon>
        <taxon>Rhabditomorpha</taxon>
        <taxon>Rhabditoidea</taxon>
        <taxon>Rhabditidae</taxon>
        <taxon>Peloderinae</taxon>
        <taxon>Caenorhabditis</taxon>
    </lineage>
</organism>